<feature type="compositionally biased region" description="Basic and acidic residues" evidence="1">
    <location>
        <begin position="299"/>
        <end position="308"/>
    </location>
</feature>
<organism evidence="3 4">
    <name type="scientific">Luteimonas composti</name>
    <dbReference type="NCBI Taxonomy" id="398257"/>
    <lineage>
        <taxon>Bacteria</taxon>
        <taxon>Pseudomonadati</taxon>
        <taxon>Pseudomonadota</taxon>
        <taxon>Gammaproteobacteria</taxon>
        <taxon>Lysobacterales</taxon>
        <taxon>Lysobacteraceae</taxon>
        <taxon>Luteimonas</taxon>
    </lineage>
</organism>
<accession>A0ABT6MQZ0</accession>
<sequence length="308" mass="32625">MNDPAAARAALTAFLRGVERRGVVFAHWQGGDPVAGDAALAATLRDFARTAPGAPFAEWPRRFWAMLLAAPQLRGSARQATDLPAAIASLASGPRAALLLRVVAGLAESEAAAVLGIARPTYRLALQRALPRRDDGGADPDAWRELSQAAQLAVRAVPAERLETIAMLRDGLRPRAVRPVPATAGRQRARWLWPATLAVLALTAAALAATWWEPWSSDEPDGEGARIRVEELPPSTPAARFEATDPLSGHRDLDLLVAQATGEFPDDADPAFDAWLVQALAQDAPLPDPPATSPVDGDAASREQVDAP</sequence>
<feature type="domain" description="RNA polymerase sigma factor 70 region 4 type 2" evidence="2">
    <location>
        <begin position="83"/>
        <end position="130"/>
    </location>
</feature>
<dbReference type="InterPro" id="IPR013324">
    <property type="entry name" value="RNA_pol_sigma_r3/r4-like"/>
</dbReference>
<evidence type="ECO:0000259" key="2">
    <source>
        <dbReference type="Pfam" id="PF08281"/>
    </source>
</evidence>
<dbReference type="InterPro" id="IPR036388">
    <property type="entry name" value="WH-like_DNA-bd_sf"/>
</dbReference>
<dbReference type="RefSeq" id="WP_280942263.1">
    <property type="nucleotide sequence ID" value="NZ_JARYGX010000017.1"/>
</dbReference>
<dbReference type="SUPFAM" id="SSF88659">
    <property type="entry name" value="Sigma3 and sigma4 domains of RNA polymerase sigma factors"/>
    <property type="match status" value="1"/>
</dbReference>
<comment type="caution">
    <text evidence="3">The sequence shown here is derived from an EMBL/GenBank/DDBJ whole genome shotgun (WGS) entry which is preliminary data.</text>
</comment>
<gene>
    <name evidence="3" type="ORF">QF205_08180</name>
</gene>
<name>A0ABT6MQZ0_9GAMM</name>
<protein>
    <submittedName>
        <fullName evidence="3">Sigma-70 region 4 domain-containing protein</fullName>
    </submittedName>
</protein>
<evidence type="ECO:0000313" key="4">
    <source>
        <dbReference type="Proteomes" id="UP001160550"/>
    </source>
</evidence>
<evidence type="ECO:0000313" key="3">
    <source>
        <dbReference type="EMBL" id="MDH7453052.1"/>
    </source>
</evidence>
<feature type="region of interest" description="Disordered" evidence="1">
    <location>
        <begin position="283"/>
        <end position="308"/>
    </location>
</feature>
<dbReference type="Proteomes" id="UP001160550">
    <property type="component" value="Unassembled WGS sequence"/>
</dbReference>
<dbReference type="InterPro" id="IPR013249">
    <property type="entry name" value="RNA_pol_sigma70_r4_t2"/>
</dbReference>
<keyword evidence="4" id="KW-1185">Reference proteome</keyword>
<dbReference type="Gene3D" id="1.10.10.10">
    <property type="entry name" value="Winged helix-like DNA-binding domain superfamily/Winged helix DNA-binding domain"/>
    <property type="match status" value="1"/>
</dbReference>
<dbReference type="EMBL" id="JARYGX010000017">
    <property type="protein sequence ID" value="MDH7453052.1"/>
    <property type="molecule type" value="Genomic_DNA"/>
</dbReference>
<evidence type="ECO:0000256" key="1">
    <source>
        <dbReference type="SAM" id="MobiDB-lite"/>
    </source>
</evidence>
<proteinExistence type="predicted"/>
<reference evidence="3" key="1">
    <citation type="journal article" date="2007" name="Int. J. Syst. Evol. Microbiol.">
        <title>Luteimonas composti sp. nov., a moderately thermophilic bacterium isolated from food waste.</title>
        <authorList>
            <person name="Young C.C."/>
            <person name="Kampfer P."/>
            <person name="Chen W.M."/>
            <person name="Yen W.S."/>
            <person name="Arun A.B."/>
            <person name="Lai W.A."/>
            <person name="Shen F.T."/>
            <person name="Rekha P.D."/>
            <person name="Lin K.Y."/>
            <person name="Chou J.H."/>
        </authorList>
    </citation>
    <scope>NUCLEOTIDE SEQUENCE</scope>
    <source>
        <strain evidence="3">CC-YY355</strain>
    </source>
</reference>
<reference evidence="3" key="2">
    <citation type="submission" date="2023-04" db="EMBL/GenBank/DDBJ databases">
        <authorList>
            <person name="Sun J.-Q."/>
        </authorList>
    </citation>
    <scope>NUCLEOTIDE SEQUENCE</scope>
    <source>
        <strain evidence="3">CC-YY355</strain>
    </source>
</reference>
<dbReference type="Pfam" id="PF08281">
    <property type="entry name" value="Sigma70_r4_2"/>
    <property type="match status" value="1"/>
</dbReference>